<protein>
    <submittedName>
        <fullName evidence="5">Polysaccharide deacetylase YxkH</fullName>
    </submittedName>
</protein>
<dbReference type="PANTHER" id="PTHR34216">
    <property type="match status" value="1"/>
</dbReference>
<evidence type="ECO:0000313" key="5">
    <source>
        <dbReference type="EMBL" id="GGL51698.1"/>
    </source>
</evidence>
<dbReference type="PANTHER" id="PTHR34216:SF3">
    <property type="entry name" value="POLY-BETA-1,6-N-ACETYL-D-GLUCOSAMINE N-DEACETYLASE"/>
    <property type="match status" value="1"/>
</dbReference>
<accession>A0A917S2W4</accession>
<dbReference type="GO" id="GO:0005576">
    <property type="term" value="C:extracellular region"/>
    <property type="evidence" value="ECO:0007669"/>
    <property type="project" value="UniProtKB-SubCell"/>
</dbReference>
<reference evidence="5" key="1">
    <citation type="journal article" date="2014" name="Int. J. Syst. Evol. Microbiol.">
        <title>Complete genome sequence of Corynebacterium casei LMG S-19264T (=DSM 44701T), isolated from a smear-ripened cheese.</title>
        <authorList>
            <consortium name="US DOE Joint Genome Institute (JGI-PGF)"/>
            <person name="Walter F."/>
            <person name="Albersmeier A."/>
            <person name="Kalinowski J."/>
            <person name="Ruckert C."/>
        </authorList>
    </citation>
    <scope>NUCLEOTIDE SEQUENCE</scope>
    <source>
        <strain evidence="5">JCM 15325</strain>
    </source>
</reference>
<dbReference type="GO" id="GO:0016810">
    <property type="term" value="F:hydrolase activity, acting on carbon-nitrogen (but not peptide) bonds"/>
    <property type="evidence" value="ECO:0007669"/>
    <property type="project" value="InterPro"/>
</dbReference>
<feature type="signal peptide" evidence="3">
    <location>
        <begin position="1"/>
        <end position="19"/>
    </location>
</feature>
<dbReference type="InterPro" id="IPR011330">
    <property type="entry name" value="Glyco_hydro/deAcase_b/a-brl"/>
</dbReference>
<dbReference type="Proteomes" id="UP000654670">
    <property type="component" value="Unassembled WGS sequence"/>
</dbReference>
<dbReference type="Gene3D" id="3.20.20.370">
    <property type="entry name" value="Glycoside hydrolase/deacetylase"/>
    <property type="match status" value="1"/>
</dbReference>
<dbReference type="EMBL" id="BMOK01000005">
    <property type="protein sequence ID" value="GGL51698.1"/>
    <property type="molecule type" value="Genomic_DNA"/>
</dbReference>
<dbReference type="Pfam" id="PF01522">
    <property type="entry name" value="Polysacc_deac_1"/>
    <property type="match status" value="1"/>
</dbReference>
<dbReference type="CDD" id="cd10918">
    <property type="entry name" value="CE4_NodB_like_5s_6s"/>
    <property type="match status" value="1"/>
</dbReference>
<evidence type="ECO:0000256" key="3">
    <source>
        <dbReference type="SAM" id="SignalP"/>
    </source>
</evidence>
<keyword evidence="2 3" id="KW-0732">Signal</keyword>
<dbReference type="GO" id="GO:0005975">
    <property type="term" value="P:carbohydrate metabolic process"/>
    <property type="evidence" value="ECO:0007669"/>
    <property type="project" value="InterPro"/>
</dbReference>
<feature type="chain" id="PRO_5037103265" evidence="3">
    <location>
        <begin position="20"/>
        <end position="289"/>
    </location>
</feature>
<name>A0A917S2W4_9BACL</name>
<dbReference type="InterPro" id="IPR051398">
    <property type="entry name" value="Polysacch_Deacetylase"/>
</dbReference>
<evidence type="ECO:0000256" key="2">
    <source>
        <dbReference type="ARBA" id="ARBA00022729"/>
    </source>
</evidence>
<dbReference type="AlphaFoldDB" id="A0A917S2W4"/>
<keyword evidence="6" id="KW-1185">Reference proteome</keyword>
<comment type="subcellular location">
    <subcellularLocation>
        <location evidence="1">Secreted</location>
    </subcellularLocation>
</comment>
<comment type="caution">
    <text evidence="5">The sequence shown here is derived from an EMBL/GenBank/DDBJ whole genome shotgun (WGS) entry which is preliminary data.</text>
</comment>
<dbReference type="PROSITE" id="PS51257">
    <property type="entry name" value="PROKAR_LIPOPROTEIN"/>
    <property type="match status" value="1"/>
</dbReference>
<dbReference type="InterPro" id="IPR002509">
    <property type="entry name" value="NODB_dom"/>
</dbReference>
<feature type="domain" description="NodB homology" evidence="4">
    <location>
        <begin position="128"/>
        <end position="289"/>
    </location>
</feature>
<dbReference type="SUPFAM" id="SSF88713">
    <property type="entry name" value="Glycoside hydrolase/deacetylase"/>
    <property type="match status" value="1"/>
</dbReference>
<evidence type="ECO:0000256" key="1">
    <source>
        <dbReference type="ARBA" id="ARBA00004613"/>
    </source>
</evidence>
<evidence type="ECO:0000313" key="6">
    <source>
        <dbReference type="Proteomes" id="UP000654670"/>
    </source>
</evidence>
<gene>
    <name evidence="5" type="primary">yxkH</name>
    <name evidence="5" type="ORF">GCM10007968_14810</name>
</gene>
<reference evidence="5" key="2">
    <citation type="submission" date="2020-09" db="EMBL/GenBank/DDBJ databases">
        <authorList>
            <person name="Sun Q."/>
            <person name="Ohkuma M."/>
        </authorList>
    </citation>
    <scope>NUCLEOTIDE SEQUENCE</scope>
    <source>
        <strain evidence="5">JCM 15325</strain>
    </source>
</reference>
<sequence>MAHKINHFLLLICFLPALAGCFNTTVDTRPIKNPDDQRAEKPSVAVIHEETAALRANEINTSHWIHLNRPARIPILMYHSISKGNNSLHVPEQDFQAEMKWIKDHGYVTLTPAEAYLVLTRDIKPGKKCVLITLDDGYRDSYRTAYPIFRKYGLHATIFMIGKKIGAHNHLTISEMMEMTKHGISIQSHTINHQDLTLLSPGRQKAEMALSKALFDQMFTQETLSLSYPFGRYDSETLKLARETGYKMAVTTKPGAASRIQGMFALHRIRISPGISLTRFGTLLDRANQ</sequence>
<evidence type="ECO:0000259" key="4">
    <source>
        <dbReference type="PROSITE" id="PS51677"/>
    </source>
</evidence>
<dbReference type="RefSeq" id="WP_188802457.1">
    <property type="nucleotide sequence ID" value="NZ_BMOK01000005.1"/>
</dbReference>
<proteinExistence type="predicted"/>
<organism evidence="5 6">
    <name type="scientific">Sporolactobacillus putidus</name>
    <dbReference type="NCBI Taxonomy" id="492735"/>
    <lineage>
        <taxon>Bacteria</taxon>
        <taxon>Bacillati</taxon>
        <taxon>Bacillota</taxon>
        <taxon>Bacilli</taxon>
        <taxon>Bacillales</taxon>
        <taxon>Sporolactobacillaceae</taxon>
        <taxon>Sporolactobacillus</taxon>
    </lineage>
</organism>
<dbReference type="PROSITE" id="PS51677">
    <property type="entry name" value="NODB"/>
    <property type="match status" value="1"/>
</dbReference>